<comment type="caution">
    <text evidence="2">The sequence shown here is derived from an EMBL/GenBank/DDBJ whole genome shotgun (WGS) entry which is preliminary data.</text>
</comment>
<organism evidence="2 3">
    <name type="scientific">Cyclotella atomus</name>
    <dbReference type="NCBI Taxonomy" id="382360"/>
    <lineage>
        <taxon>Eukaryota</taxon>
        <taxon>Sar</taxon>
        <taxon>Stramenopiles</taxon>
        <taxon>Ochrophyta</taxon>
        <taxon>Bacillariophyta</taxon>
        <taxon>Coscinodiscophyceae</taxon>
        <taxon>Thalassiosirophycidae</taxon>
        <taxon>Stephanodiscales</taxon>
        <taxon>Stephanodiscaceae</taxon>
        <taxon>Cyclotella</taxon>
    </lineage>
</organism>
<protein>
    <recommendedName>
        <fullName evidence="4">Amine oxidase</fullName>
    </recommendedName>
</protein>
<keyword evidence="3" id="KW-1185">Reference proteome</keyword>
<dbReference type="InterPro" id="IPR045388">
    <property type="entry name" value="HHL1-like"/>
</dbReference>
<reference evidence="2 3" key="1">
    <citation type="submission" date="2024-10" db="EMBL/GenBank/DDBJ databases">
        <title>Updated reference genomes for cyclostephanoid diatoms.</title>
        <authorList>
            <person name="Roberts W.R."/>
            <person name="Alverson A.J."/>
        </authorList>
    </citation>
    <scope>NUCLEOTIDE SEQUENCE [LARGE SCALE GENOMIC DNA]</scope>
    <source>
        <strain evidence="2 3">AJA010-31</strain>
    </source>
</reference>
<dbReference type="Pfam" id="PF20133">
    <property type="entry name" value="HHL1-like"/>
    <property type="match status" value="1"/>
</dbReference>
<name>A0ABD3MSA8_9STRA</name>
<proteinExistence type="predicted"/>
<feature type="compositionally biased region" description="Polar residues" evidence="1">
    <location>
        <begin position="1"/>
        <end position="19"/>
    </location>
</feature>
<evidence type="ECO:0000313" key="3">
    <source>
        <dbReference type="Proteomes" id="UP001530400"/>
    </source>
</evidence>
<evidence type="ECO:0000256" key="1">
    <source>
        <dbReference type="SAM" id="MobiDB-lite"/>
    </source>
</evidence>
<sequence length="229" mass="25435">MTSVPSSPITHPSTSKNNDTYPTHHYHTPYHLHTTMPSIRSLAALILLGASHAFIVPSMPSPMTSSTALQMAGFGAAKGKDAGSKLPKLKAKAQWDRFADLKNCEKIAVGVRIKDSEEWMEVGRVKSEKDEFTEVAVARQRALIADHARRLYLVQIPPNAVLEWGYRLSEDGEWAVVDKTKGDDAPKGIEKKIGFEGKPDKNTGFYCYYHEGRIVDREEQGKGKKMPVV</sequence>
<gene>
    <name evidence="2" type="ORF">ACHAWO_005162</name>
</gene>
<dbReference type="EMBL" id="JALLPJ020001380">
    <property type="protein sequence ID" value="KAL3766764.1"/>
    <property type="molecule type" value="Genomic_DNA"/>
</dbReference>
<evidence type="ECO:0008006" key="4">
    <source>
        <dbReference type="Google" id="ProtNLM"/>
    </source>
</evidence>
<dbReference type="AlphaFoldDB" id="A0ABD3MSA8"/>
<evidence type="ECO:0000313" key="2">
    <source>
        <dbReference type="EMBL" id="KAL3766764.1"/>
    </source>
</evidence>
<dbReference type="Proteomes" id="UP001530400">
    <property type="component" value="Unassembled WGS sequence"/>
</dbReference>
<feature type="region of interest" description="Disordered" evidence="1">
    <location>
        <begin position="1"/>
        <end position="22"/>
    </location>
</feature>
<accession>A0ABD3MSA8</accession>